<feature type="region of interest" description="Disordered" evidence="8">
    <location>
        <begin position="563"/>
        <end position="596"/>
    </location>
</feature>
<name>A0A383WI74_TETOB</name>
<keyword evidence="4" id="KW-1133">Transmembrane helix</keyword>
<keyword evidence="5" id="KW-0472">Membrane</keyword>
<feature type="compositionally biased region" description="Low complexity" evidence="8">
    <location>
        <begin position="1376"/>
        <end position="1388"/>
    </location>
</feature>
<feature type="compositionally biased region" description="Low complexity" evidence="8">
    <location>
        <begin position="892"/>
        <end position="911"/>
    </location>
</feature>
<feature type="domain" description="Guanylate cyclase" evidence="9">
    <location>
        <begin position="1604"/>
        <end position="1745"/>
    </location>
</feature>
<evidence type="ECO:0000256" key="6">
    <source>
        <dbReference type="ARBA" id="ARBA00023239"/>
    </source>
</evidence>
<evidence type="ECO:0000313" key="12">
    <source>
        <dbReference type="Proteomes" id="UP000256970"/>
    </source>
</evidence>
<dbReference type="GO" id="GO:0000166">
    <property type="term" value="F:nucleotide binding"/>
    <property type="evidence" value="ECO:0007669"/>
    <property type="project" value="UniProtKB-KW"/>
</dbReference>
<dbReference type="GO" id="GO:0004016">
    <property type="term" value="F:adenylate cyclase activity"/>
    <property type="evidence" value="ECO:0007669"/>
    <property type="project" value="TreeGrafter"/>
</dbReference>
<dbReference type="Proteomes" id="UP000256970">
    <property type="component" value="Unassembled WGS sequence"/>
</dbReference>
<evidence type="ECO:0000256" key="5">
    <source>
        <dbReference type="ARBA" id="ARBA00023136"/>
    </source>
</evidence>
<dbReference type="PROSITE" id="PS00452">
    <property type="entry name" value="GUANYLATE_CYCLASE_1"/>
    <property type="match status" value="1"/>
</dbReference>
<keyword evidence="2" id="KW-0812">Transmembrane</keyword>
<evidence type="ECO:0000256" key="7">
    <source>
        <dbReference type="RuleBase" id="RU000405"/>
    </source>
</evidence>
<feature type="region of interest" description="Disordered" evidence="8">
    <location>
        <begin position="1042"/>
        <end position="1068"/>
    </location>
</feature>
<comment type="similarity">
    <text evidence="7">Belongs to the adenylyl cyclase class-4/guanylyl cyclase family.</text>
</comment>
<protein>
    <recommendedName>
        <fullName evidence="9">Guanylate cyclase domain-containing protein</fullName>
    </recommendedName>
</protein>
<dbReference type="EMBL" id="FNXT01001258">
    <property type="protein sequence ID" value="SZX76456.1"/>
    <property type="molecule type" value="Genomic_DNA"/>
</dbReference>
<dbReference type="GO" id="GO:0035556">
    <property type="term" value="P:intracellular signal transduction"/>
    <property type="evidence" value="ECO:0007669"/>
    <property type="project" value="InterPro"/>
</dbReference>
<evidence type="ECO:0000256" key="1">
    <source>
        <dbReference type="ARBA" id="ARBA00004370"/>
    </source>
</evidence>
<keyword evidence="6 7" id="KW-0456">Lyase</keyword>
<evidence type="ECO:0000256" key="3">
    <source>
        <dbReference type="ARBA" id="ARBA00022741"/>
    </source>
</evidence>
<dbReference type="CDD" id="cd07302">
    <property type="entry name" value="CHD"/>
    <property type="match status" value="1"/>
</dbReference>
<dbReference type="GO" id="GO:0005886">
    <property type="term" value="C:plasma membrane"/>
    <property type="evidence" value="ECO:0007669"/>
    <property type="project" value="TreeGrafter"/>
</dbReference>
<dbReference type="GO" id="GO:0001653">
    <property type="term" value="F:peptide receptor activity"/>
    <property type="evidence" value="ECO:0007669"/>
    <property type="project" value="TreeGrafter"/>
</dbReference>
<dbReference type="GO" id="GO:0007168">
    <property type="term" value="P:receptor guanylyl cyclase signaling pathway"/>
    <property type="evidence" value="ECO:0007669"/>
    <property type="project" value="TreeGrafter"/>
</dbReference>
<dbReference type="STRING" id="3088.A0A383WI74"/>
<feature type="region of interest" description="Disordered" evidence="8">
    <location>
        <begin position="879"/>
        <end position="915"/>
    </location>
</feature>
<dbReference type="InterPro" id="IPR001054">
    <property type="entry name" value="A/G_cyclase"/>
</dbReference>
<keyword evidence="12" id="KW-1185">Reference proteome</keyword>
<evidence type="ECO:0000256" key="8">
    <source>
        <dbReference type="SAM" id="MobiDB-lite"/>
    </source>
</evidence>
<dbReference type="PANTHER" id="PTHR11920">
    <property type="entry name" value="GUANYLYL CYCLASE"/>
    <property type="match status" value="1"/>
</dbReference>
<feature type="region of interest" description="Disordered" evidence="8">
    <location>
        <begin position="1362"/>
        <end position="1394"/>
    </location>
</feature>
<dbReference type="PROSITE" id="PS50125">
    <property type="entry name" value="GUANYLATE_CYCLASE_2"/>
    <property type="match status" value="1"/>
</dbReference>
<comment type="subcellular location">
    <subcellularLocation>
        <location evidence="1">Membrane</location>
    </subcellularLocation>
</comment>
<reference evidence="11 12" key="1">
    <citation type="submission" date="2016-10" db="EMBL/GenBank/DDBJ databases">
        <authorList>
            <person name="Cai Z."/>
        </authorList>
    </citation>
    <scope>NUCLEOTIDE SEQUENCE [LARGE SCALE GENOMIC DNA]</scope>
</reference>
<gene>
    <name evidence="11" type="ORF">BQ4739_LOCUS16840</name>
    <name evidence="10" type="ORF">BQ4739_LOCUS2547</name>
</gene>
<dbReference type="PANTHER" id="PTHR11920:SF335">
    <property type="entry name" value="GUANYLATE CYCLASE"/>
    <property type="match status" value="1"/>
</dbReference>
<evidence type="ECO:0000313" key="10">
    <source>
        <dbReference type="EMBL" id="SZX61999.1"/>
    </source>
</evidence>
<dbReference type="FunFam" id="3.30.70.1230:FF:000146">
    <property type="entry name" value="Atrial natriuretic peptide receptor, putative"/>
    <property type="match status" value="1"/>
</dbReference>
<dbReference type="EMBL" id="FNXT01000191">
    <property type="protein sequence ID" value="SZX61999.1"/>
    <property type="molecule type" value="Genomic_DNA"/>
</dbReference>
<evidence type="ECO:0000313" key="11">
    <source>
        <dbReference type="EMBL" id="SZX76456.1"/>
    </source>
</evidence>
<feature type="region of interest" description="Disordered" evidence="8">
    <location>
        <begin position="1562"/>
        <end position="1591"/>
    </location>
</feature>
<sequence>MGGDGSAAGALLFLREHQLPSLLGALLKKSLNTLYVHRDIMLLVGVLALHCHDVYLRLEDSSLDPAVGLAVAQQLTQSAVRHLRSQQACITAAPAVQLGLELLQQIAAQPDNPRMQRHVHAVLRSCAAAGFSLVQQLLAKVEAGGQPGWLGVAESDACAGELLASSSSCSPLLKLVLLLLAQQVMHLAQHDWCRGLSPLQLHAWRLQEAIPECDNCFMAAHMQQELEELRAAGVVVANSSSSRSSAARAAPAAAAAAAAAEASTTRTGQLQLLEQQTQQLLHTLQLPAQQLQLWVYAPPAGAGWIMQDKPCYHKAKLNPLVGSFVGDTAGLRTTLQLLQPLLRPLWRQLEVNDWSNASSSNHMVLQLVQQLPGLLLGIAASWADVDAELAAAAVQCASWAQNAAGAAADGLRACAASTALSQQQCAQYAAAVTGPQMLLPAVQLLQRLLVQPSCTSPEQQQGRSAASSTAAAEHQPVAAAAAAVPVAGEAAAGNANASASAAAGVVADHGGWSRLQKQHTPMARAAAAAEPGGQQQQQLLALLLSFRKLARSNHVSSSINAGVAAQSSSSSSSSSRAGSAAQGSGSSSAGAAAQGSSGSSSAGAAAQVSSSSSSAGAAAQVSSSSSSSSLQVSPLAAPSLALLARYLASVENGQLDMCSDIELYIRNELDETFIKMAVTHLQNMYSRLATYARVTALLCSAASAAAAAQPAQSGSATGRAAAAAVAAGASDVGLHRCYAELLQLQYVLHHAVQLVHLAWQLSSSPGQPWQYLSGASGSSEAAVAAKAAALLAELLQASSNAQRLRIAEEGCIEPGVLPQMQAVGELVVAQLPMQYGCNNPHCHVLAGPSEALLVGGGKLLVRRLQDCQVLLRRMPAPTLAQAQRSVPEAEGSCSSGAGNSSSADSSCNSSSHHCRRGELTTTGACKAMRAEGIEPEQRKAAARDTGALAKQLANLLHTQVDPERLIAAEDFQGASTPGGVPVGLRAFSRHAPDDDSKLQDDPIQLATLSGHPGPLPVVSQASLQAAFRSSLNAIAVVRVTSGNASTSSDGGHLDSAASSRHQHAPARGFSKAGSISLAGHNRLQQQHHEEQLFQKLQSAAASHSGLRAGSQSARFFCSSDGGDDAAGGAAADPHLTVHEEPSSSAGAAAVPTAQLEPVYLNKALQRMLEVRDAGDYTFTMDKQLARNPMLAMLFANCSQQLLAGKACCVKQYMPMFSSATSVAPSAQAVFIHLQIHTCMFQQQGRPLAPALFLWFNAPSSQFDLTSQLKRNYLALATVPSMVAVFAMDGRVLHQNSASVSWMGFAMASSSGQVARDLSDPRHSLQRLFVLEPAALQDMMGALGAGKTWQGLLRMPCQLDLSEEEEPAADTQHPHSQDSTSHHQQQQYRRSSDDGLHADAQTNAQMLQTAGSCSSSLLLPLASEAAGGAQQQSSHASSWVKHEACMLNQLGTSRAMQMLLRRSSCGGGGSSFSPQSGTRLPSIGADMRHCWHSVQANKFSDPVTGEDVVMLIQTDVTARVVAMRQVQQVLNAEQGLLEGIFPRQVLQLLTRAAISRGAGSGLSTAIGSPTRRSDDSSAGSRPASRVSMTGGGRKIKVPMQHEQVSVLFADIVGFTNMSKEVEPETVMEFLNDLYCRFDNLLEAAGVYKVETIGDCYMVAGGLIFTDAQGFKTVLQSKVDPLHAHRTFAFALAMLEAAADVVMPNTGLPVRLRVGIHSGPVASGVVGNRMPRFCLFGDTVNTASRMESSNQRPGCVHISADTHGLIPGDFWQASGGIEVKGKGHMETYYFDPAAALSTAATQQLHALLRKTRDEADRQGLQHCWSSKCSPTAAAAAAALQAGQPASILQLLEALTSPRDPVNSSAGDNVTSFNGE</sequence>
<organism evidence="11 12">
    <name type="scientific">Tetradesmus obliquus</name>
    <name type="common">Green alga</name>
    <name type="synonym">Acutodesmus obliquus</name>
    <dbReference type="NCBI Taxonomy" id="3088"/>
    <lineage>
        <taxon>Eukaryota</taxon>
        <taxon>Viridiplantae</taxon>
        <taxon>Chlorophyta</taxon>
        <taxon>core chlorophytes</taxon>
        <taxon>Chlorophyceae</taxon>
        <taxon>CS clade</taxon>
        <taxon>Sphaeropleales</taxon>
        <taxon>Scenedesmaceae</taxon>
        <taxon>Tetradesmus</taxon>
    </lineage>
</organism>
<proteinExistence type="inferred from homology"/>
<dbReference type="GO" id="GO:0004383">
    <property type="term" value="F:guanylate cyclase activity"/>
    <property type="evidence" value="ECO:0007669"/>
    <property type="project" value="TreeGrafter"/>
</dbReference>
<dbReference type="InterPro" id="IPR018297">
    <property type="entry name" value="A/G_cyclase_CS"/>
</dbReference>
<dbReference type="Gene3D" id="3.30.70.1230">
    <property type="entry name" value="Nucleotide cyclase"/>
    <property type="match status" value="1"/>
</dbReference>
<evidence type="ECO:0000256" key="2">
    <source>
        <dbReference type="ARBA" id="ARBA00022692"/>
    </source>
</evidence>
<dbReference type="SUPFAM" id="SSF55073">
    <property type="entry name" value="Nucleotide cyclase"/>
    <property type="match status" value="1"/>
</dbReference>
<dbReference type="InterPro" id="IPR029787">
    <property type="entry name" value="Nucleotide_cyclase"/>
</dbReference>
<dbReference type="InterPro" id="IPR050401">
    <property type="entry name" value="Cyclic_nucleotide_synthase"/>
</dbReference>
<keyword evidence="3" id="KW-0547">Nucleotide-binding</keyword>
<dbReference type="Pfam" id="PF00211">
    <property type="entry name" value="Guanylate_cyc"/>
    <property type="match status" value="1"/>
</dbReference>
<dbReference type="SMART" id="SM00044">
    <property type="entry name" value="CYCc"/>
    <property type="match status" value="1"/>
</dbReference>
<evidence type="ECO:0000256" key="4">
    <source>
        <dbReference type="ARBA" id="ARBA00022989"/>
    </source>
</evidence>
<evidence type="ECO:0000259" key="9">
    <source>
        <dbReference type="PROSITE" id="PS50125"/>
    </source>
</evidence>
<accession>A0A383WI74</accession>